<organism evidence="1 2">
    <name type="scientific">Nitrosomonas aestuarii</name>
    <dbReference type="NCBI Taxonomy" id="52441"/>
    <lineage>
        <taxon>Bacteria</taxon>
        <taxon>Pseudomonadati</taxon>
        <taxon>Pseudomonadota</taxon>
        <taxon>Betaproteobacteria</taxon>
        <taxon>Nitrosomonadales</taxon>
        <taxon>Nitrosomonadaceae</taxon>
        <taxon>Nitrosomonas</taxon>
    </lineage>
</organism>
<proteinExistence type="predicted"/>
<sequence>MFSIYRWTAARYLLQFFLFPEYGRIPVPIEQDPLFYSVQSRKGEINYFDAIQLIFRIEGSLRYVVSCFRELIVLWSIRINEINERFVVTFKLKQQSL</sequence>
<dbReference type="STRING" id="52441.SAMN05216302_100354"/>
<dbReference type="Proteomes" id="UP000199533">
    <property type="component" value="Unassembled WGS sequence"/>
</dbReference>
<gene>
    <name evidence="1" type="ORF">SAMN05216302_100354</name>
</gene>
<accession>A0A1I3Y672</accession>
<name>A0A1I3Y672_9PROT</name>
<protein>
    <submittedName>
        <fullName evidence="1">Uncharacterized protein</fullName>
    </submittedName>
</protein>
<keyword evidence="2" id="KW-1185">Reference proteome</keyword>
<reference evidence="2" key="1">
    <citation type="submission" date="2016-10" db="EMBL/GenBank/DDBJ databases">
        <authorList>
            <person name="Varghese N."/>
            <person name="Submissions S."/>
        </authorList>
    </citation>
    <scope>NUCLEOTIDE SEQUENCE [LARGE SCALE GENOMIC DNA]</scope>
    <source>
        <strain evidence="2">Nm69</strain>
    </source>
</reference>
<dbReference type="AlphaFoldDB" id="A0A1I3Y672"/>
<evidence type="ECO:0000313" key="2">
    <source>
        <dbReference type="Proteomes" id="UP000199533"/>
    </source>
</evidence>
<dbReference type="EMBL" id="FOSP01000003">
    <property type="protein sequence ID" value="SFK27477.1"/>
    <property type="molecule type" value="Genomic_DNA"/>
</dbReference>
<evidence type="ECO:0000313" key="1">
    <source>
        <dbReference type="EMBL" id="SFK27477.1"/>
    </source>
</evidence>